<feature type="binding site" evidence="4">
    <location>
        <begin position="27"/>
        <end position="34"/>
    </location>
    <ligand>
        <name>substrate</name>
    </ligand>
</feature>
<dbReference type="EMBL" id="QYUJ01000014">
    <property type="protein sequence ID" value="RJF73537.1"/>
    <property type="molecule type" value="Genomic_DNA"/>
</dbReference>
<comment type="caution">
    <text evidence="5">The sequence shown here is derived from an EMBL/GenBank/DDBJ whole genome shotgun (WGS) entry which is preliminary data.</text>
</comment>
<dbReference type="SMART" id="SM00855">
    <property type="entry name" value="PGAM"/>
    <property type="match status" value="1"/>
</dbReference>
<dbReference type="CDD" id="cd07067">
    <property type="entry name" value="HP_PGM_like"/>
    <property type="match status" value="1"/>
</dbReference>
<accession>A0A418VBQ1</accession>
<sequence length="232" mass="25145">MPEPELAPPDAKHPTPKSRPARLILVRHGQTAYNAERRWQGHLDAPLDDTGREQARRLAAHLRAQGISGPVIHASDLSRAYATAEALFTALGGTLHAQAALREIHVGDWEGHLYDDVAAAHPELSRRFWNGDPHAGAPGGETPAQVARRMHEFALAHWPRAGESVILVSHGVAITGLLATLLNLDYGASWASRTTEHHNTAYSVLQVDPVTREILAVDIARTDHLHLASAAP</sequence>
<name>A0A418VBQ1_9DEIO</name>
<feature type="active site" description="Tele-phosphohistidine intermediate" evidence="3">
    <location>
        <position position="28"/>
    </location>
</feature>
<keyword evidence="6" id="KW-1185">Reference proteome</keyword>
<reference evidence="5 6" key="1">
    <citation type="submission" date="2018-09" db="EMBL/GenBank/DDBJ databases">
        <authorList>
            <person name="Zhu H."/>
        </authorList>
    </citation>
    <scope>NUCLEOTIDE SEQUENCE [LARGE SCALE GENOMIC DNA]</scope>
    <source>
        <strain evidence="5 6">K2S05-167</strain>
    </source>
</reference>
<dbReference type="AlphaFoldDB" id="A0A418VBQ1"/>
<evidence type="ECO:0000256" key="1">
    <source>
        <dbReference type="ARBA" id="ARBA00023152"/>
    </source>
</evidence>
<evidence type="ECO:0000313" key="5">
    <source>
        <dbReference type="EMBL" id="RJF73537.1"/>
    </source>
</evidence>
<dbReference type="SUPFAM" id="SSF53254">
    <property type="entry name" value="Phosphoglycerate mutase-like"/>
    <property type="match status" value="1"/>
</dbReference>
<dbReference type="Proteomes" id="UP000286287">
    <property type="component" value="Unassembled WGS sequence"/>
</dbReference>
<dbReference type="Pfam" id="PF00300">
    <property type="entry name" value="His_Phos_1"/>
    <property type="match status" value="1"/>
</dbReference>
<dbReference type="InterPro" id="IPR013078">
    <property type="entry name" value="His_Pase_superF_clade-1"/>
</dbReference>
<dbReference type="PANTHER" id="PTHR48100">
    <property type="entry name" value="BROAD-SPECIFICITY PHOSPHATASE YOR283W-RELATED"/>
    <property type="match status" value="1"/>
</dbReference>
<dbReference type="GO" id="GO:0005737">
    <property type="term" value="C:cytoplasm"/>
    <property type="evidence" value="ECO:0007669"/>
    <property type="project" value="TreeGrafter"/>
</dbReference>
<evidence type="ECO:0000256" key="2">
    <source>
        <dbReference type="ARBA" id="ARBA00023235"/>
    </source>
</evidence>
<dbReference type="InterPro" id="IPR029033">
    <property type="entry name" value="His_PPase_superfam"/>
</dbReference>
<proteinExistence type="predicted"/>
<gene>
    <name evidence="5" type="ORF">D3875_05515</name>
</gene>
<feature type="active site" description="Proton donor/acceptor" evidence="3">
    <location>
        <position position="103"/>
    </location>
</feature>
<evidence type="ECO:0000256" key="4">
    <source>
        <dbReference type="PIRSR" id="PIRSR613078-2"/>
    </source>
</evidence>
<dbReference type="OrthoDB" id="64342at2"/>
<dbReference type="Gene3D" id="3.40.50.1240">
    <property type="entry name" value="Phosphoglycerate mutase-like"/>
    <property type="match status" value="1"/>
</dbReference>
<dbReference type="InterPro" id="IPR050275">
    <property type="entry name" value="PGM_Phosphatase"/>
</dbReference>
<feature type="binding site" evidence="4">
    <location>
        <position position="79"/>
    </location>
    <ligand>
        <name>substrate</name>
    </ligand>
</feature>
<keyword evidence="2" id="KW-0413">Isomerase</keyword>
<evidence type="ECO:0000256" key="3">
    <source>
        <dbReference type="PIRSR" id="PIRSR613078-1"/>
    </source>
</evidence>
<dbReference type="GO" id="GO:0016791">
    <property type="term" value="F:phosphatase activity"/>
    <property type="evidence" value="ECO:0007669"/>
    <property type="project" value="TreeGrafter"/>
</dbReference>
<dbReference type="PANTHER" id="PTHR48100:SF1">
    <property type="entry name" value="HISTIDINE PHOSPHATASE FAMILY PROTEIN-RELATED"/>
    <property type="match status" value="1"/>
</dbReference>
<protein>
    <submittedName>
        <fullName evidence="5">Histidine phosphatase family protein</fullName>
    </submittedName>
</protein>
<dbReference type="InterPro" id="IPR001345">
    <property type="entry name" value="PG/BPGM_mutase_AS"/>
</dbReference>
<evidence type="ECO:0000313" key="6">
    <source>
        <dbReference type="Proteomes" id="UP000286287"/>
    </source>
</evidence>
<keyword evidence="1" id="KW-0324">Glycolysis</keyword>
<dbReference type="PROSITE" id="PS00175">
    <property type="entry name" value="PG_MUTASE"/>
    <property type="match status" value="1"/>
</dbReference>
<organism evidence="5 6">
    <name type="scientific">Deinococcus cavernae</name>
    <dbReference type="NCBI Taxonomy" id="2320857"/>
    <lineage>
        <taxon>Bacteria</taxon>
        <taxon>Thermotogati</taxon>
        <taxon>Deinococcota</taxon>
        <taxon>Deinococci</taxon>
        <taxon>Deinococcales</taxon>
        <taxon>Deinococcaceae</taxon>
        <taxon>Deinococcus</taxon>
    </lineage>
</organism>